<dbReference type="EMBL" id="JAMKPW020000038">
    <property type="protein sequence ID" value="KAK8200822.1"/>
    <property type="molecule type" value="Genomic_DNA"/>
</dbReference>
<sequence>MDHSARSSRQGLSPMTAPLPQISVRQAKTRKRSVYAEPETEDELEGTMSDTDSEVQLPPAKKAKTKTARPGPSSQTRSKAAAKAASTSSRRSRAPKRQAKQQSKNKTKTKGPGQIVPVIPSDGVRPPWQDLPYEILLQIFRYAYDPPSYTKPGPGGPGSGPTWLIRAARKVCRAFAEPALTAFYESPTLLSPLHLQALLKRPDQSINYNAKIKRIECAFQLFGSTSDAFDLSRLIPDTPQLAEIMITHPRDHPPYRIQKPPRWTYPSNLFLSLNELERRLKSWRWNVLLMEQGKQRHLTDACQFIMNQHLAPAMQSLQHLEIANFSNEAKSSSTPSILQPSDEQELAQAIGALPKLRSLSVESSELLTSEFFQRLPSSLHRLRIANCATLDSDMLYTYLSGEAGSCQLRELVLDHNPRLDLAFLPTLKMTCPHLQVLKMDLHYYSTHFNVDDAAPQYDYLLGSDEVPTWPTTLRTLELVHLQNWSTHPDAARNLYRSLVDSAKDLPDLRRLILHAHINISWRDRAAFRDQWIERLLRVYQRYPTPPDPRLASFKAWRIWQQSQKPAYQPVTGDGIPDETSQAGGRRLSHVRITPRKSEAATLDTDTSDSEPLSKRRSTRIAEQVPTPPQEAEQTAPQPLRKRGRKGSDAISIASDREEATKGDWRNVPEKYIQGLCDVVDIRIDNQRPREEQYNESHFLDSEVSGDEEWTEGDEIPADEYAW</sequence>
<evidence type="ECO:0000313" key="2">
    <source>
        <dbReference type="Proteomes" id="UP001320706"/>
    </source>
</evidence>
<accession>A0ACC3S754</accession>
<dbReference type="Proteomes" id="UP001320706">
    <property type="component" value="Unassembled WGS sequence"/>
</dbReference>
<gene>
    <name evidence="1" type="ORF">M8818_006138</name>
</gene>
<proteinExistence type="predicted"/>
<name>A0ACC3S754_9PEZI</name>
<keyword evidence="2" id="KW-1185">Reference proteome</keyword>
<reference evidence="1" key="1">
    <citation type="submission" date="2024-02" db="EMBL/GenBank/DDBJ databases">
        <title>Metagenome Assembled Genome of Zalaria obscura JY119.</title>
        <authorList>
            <person name="Vighnesh L."/>
            <person name="Jagadeeshwari U."/>
            <person name="Venkata Ramana C."/>
            <person name="Sasikala C."/>
        </authorList>
    </citation>
    <scope>NUCLEOTIDE SEQUENCE</scope>
    <source>
        <strain evidence="1">JY119</strain>
    </source>
</reference>
<comment type="caution">
    <text evidence="1">The sequence shown here is derived from an EMBL/GenBank/DDBJ whole genome shotgun (WGS) entry which is preliminary data.</text>
</comment>
<protein>
    <submittedName>
        <fullName evidence="1">Uncharacterized protein</fullName>
    </submittedName>
</protein>
<organism evidence="1 2">
    <name type="scientific">Zalaria obscura</name>
    <dbReference type="NCBI Taxonomy" id="2024903"/>
    <lineage>
        <taxon>Eukaryota</taxon>
        <taxon>Fungi</taxon>
        <taxon>Dikarya</taxon>
        <taxon>Ascomycota</taxon>
        <taxon>Pezizomycotina</taxon>
        <taxon>Dothideomycetes</taxon>
        <taxon>Dothideomycetidae</taxon>
        <taxon>Dothideales</taxon>
        <taxon>Zalariaceae</taxon>
        <taxon>Zalaria</taxon>
    </lineage>
</organism>
<evidence type="ECO:0000313" key="1">
    <source>
        <dbReference type="EMBL" id="KAK8200822.1"/>
    </source>
</evidence>